<evidence type="ECO:0000313" key="1">
    <source>
        <dbReference type="EMBL" id="CAG8983989.1"/>
    </source>
</evidence>
<dbReference type="EMBL" id="CAJVRM010000746">
    <property type="protein sequence ID" value="CAG8983989.1"/>
    <property type="molecule type" value="Genomic_DNA"/>
</dbReference>
<gene>
    <name evidence="1" type="ORF">HYALB_00009591</name>
</gene>
<reference evidence="1" key="1">
    <citation type="submission" date="2021-07" db="EMBL/GenBank/DDBJ databases">
        <authorList>
            <person name="Durling M."/>
        </authorList>
    </citation>
    <scope>NUCLEOTIDE SEQUENCE</scope>
</reference>
<accession>A0A9N9LZL8</accession>
<keyword evidence="2" id="KW-1185">Reference proteome</keyword>
<name>A0A9N9LZL8_9HELO</name>
<comment type="caution">
    <text evidence="1">The sequence shown here is derived from an EMBL/GenBank/DDBJ whole genome shotgun (WGS) entry which is preliminary data.</text>
</comment>
<dbReference type="AlphaFoldDB" id="A0A9N9LZL8"/>
<dbReference type="OrthoDB" id="5424793at2759"/>
<protein>
    <submittedName>
        <fullName evidence="1">Uncharacterized protein</fullName>
    </submittedName>
</protein>
<proteinExistence type="predicted"/>
<organism evidence="1 2">
    <name type="scientific">Hymenoscyphus albidus</name>
    <dbReference type="NCBI Taxonomy" id="595503"/>
    <lineage>
        <taxon>Eukaryota</taxon>
        <taxon>Fungi</taxon>
        <taxon>Dikarya</taxon>
        <taxon>Ascomycota</taxon>
        <taxon>Pezizomycotina</taxon>
        <taxon>Leotiomycetes</taxon>
        <taxon>Helotiales</taxon>
        <taxon>Helotiaceae</taxon>
        <taxon>Hymenoscyphus</taxon>
    </lineage>
</organism>
<evidence type="ECO:0000313" key="2">
    <source>
        <dbReference type="Proteomes" id="UP000701801"/>
    </source>
</evidence>
<sequence>MQVDEDLERRRTILTCYLVSTAASMSLRRPNSYRSNHWINDCIEFLGIHGSTSALDHILVAWAKLFQVCEDIVVAFSFDDLGNIADRDRGAQGANNVEWIPAAAACLERQMRGSWQYEYRVGTSLPSH</sequence>
<dbReference type="Proteomes" id="UP000701801">
    <property type="component" value="Unassembled WGS sequence"/>
</dbReference>